<evidence type="ECO:0000313" key="2">
    <source>
        <dbReference type="EMBL" id="TYT63633.1"/>
    </source>
</evidence>
<evidence type="ECO:0000259" key="1">
    <source>
        <dbReference type="Pfam" id="PF01796"/>
    </source>
</evidence>
<keyword evidence="3" id="KW-1185">Reference proteome</keyword>
<dbReference type="PANTHER" id="PTHR34075">
    <property type="entry name" value="BLR3430 PROTEIN"/>
    <property type="match status" value="1"/>
</dbReference>
<dbReference type="EMBL" id="VTAW01000002">
    <property type="protein sequence ID" value="TYT63633.1"/>
    <property type="molecule type" value="Genomic_DNA"/>
</dbReference>
<comment type="caution">
    <text evidence="2">The sequence shown here is derived from an EMBL/GenBank/DDBJ whole genome shotgun (WGS) entry which is preliminary data.</text>
</comment>
<dbReference type="SUPFAM" id="SSF50249">
    <property type="entry name" value="Nucleic acid-binding proteins"/>
    <property type="match status" value="1"/>
</dbReference>
<proteinExistence type="predicted"/>
<dbReference type="PANTHER" id="PTHR34075:SF5">
    <property type="entry name" value="BLR3430 PROTEIN"/>
    <property type="match status" value="1"/>
</dbReference>
<evidence type="ECO:0000313" key="3">
    <source>
        <dbReference type="Proteomes" id="UP000324104"/>
    </source>
</evidence>
<organism evidence="2 3">
    <name type="scientific">Natrialba swarupiae</name>
    <dbReference type="NCBI Taxonomy" id="2448032"/>
    <lineage>
        <taxon>Archaea</taxon>
        <taxon>Methanobacteriati</taxon>
        <taxon>Methanobacteriota</taxon>
        <taxon>Stenosarchaea group</taxon>
        <taxon>Halobacteria</taxon>
        <taxon>Halobacteriales</taxon>
        <taxon>Natrialbaceae</taxon>
        <taxon>Natrialba</taxon>
    </lineage>
</organism>
<sequence>MSDERGVQDAGYDEWLDAVEDGNAFYLECPNGHGSLPPRRVCVDCGSTDLERVDLPETGEIETFTVTHVPTPAFEEDAPYATAIANFGSVRITGQIVGLDPDAVENGLEVEPKVTISETTDERVLGLEPV</sequence>
<name>A0A5D5ARH7_9EURY</name>
<dbReference type="Proteomes" id="UP000324104">
    <property type="component" value="Unassembled WGS sequence"/>
</dbReference>
<dbReference type="Pfam" id="PF01796">
    <property type="entry name" value="OB_ChsH2_C"/>
    <property type="match status" value="1"/>
</dbReference>
<gene>
    <name evidence="2" type="ORF">FYC77_03370</name>
</gene>
<protein>
    <submittedName>
        <fullName evidence="2">Zn-ribbon domain-containing OB-fold protein</fullName>
    </submittedName>
</protein>
<dbReference type="InterPro" id="IPR002878">
    <property type="entry name" value="ChsH2_C"/>
</dbReference>
<dbReference type="InterPro" id="IPR052513">
    <property type="entry name" value="Thioester_dehydratase-like"/>
</dbReference>
<dbReference type="RefSeq" id="WP_149080100.1">
    <property type="nucleotide sequence ID" value="NZ_VTAW01000002.1"/>
</dbReference>
<accession>A0A5D5ARH7</accession>
<reference evidence="2 3" key="1">
    <citation type="submission" date="2019-08" db="EMBL/GenBank/DDBJ databases">
        <title>Archaea genome.</title>
        <authorList>
            <person name="Kajale S."/>
            <person name="Shouche Y."/>
            <person name="Deshpande N."/>
            <person name="Sharma A."/>
        </authorList>
    </citation>
    <scope>NUCLEOTIDE SEQUENCE [LARGE SCALE GENOMIC DNA]</scope>
    <source>
        <strain evidence="2 3">ESP3B_9</strain>
    </source>
</reference>
<feature type="domain" description="ChsH2 C-terminal OB-fold" evidence="1">
    <location>
        <begin position="53"/>
        <end position="112"/>
    </location>
</feature>
<dbReference type="AlphaFoldDB" id="A0A5D5ARH7"/>
<dbReference type="InterPro" id="IPR012340">
    <property type="entry name" value="NA-bd_OB-fold"/>
</dbReference>